<dbReference type="EMBL" id="CAJVCH010095946">
    <property type="protein sequence ID" value="CAG7723134.1"/>
    <property type="molecule type" value="Genomic_DNA"/>
</dbReference>
<reference evidence="2" key="1">
    <citation type="submission" date="2021-06" db="EMBL/GenBank/DDBJ databases">
        <authorList>
            <person name="Hodson N. C."/>
            <person name="Mongue J. A."/>
            <person name="Jaron S. K."/>
        </authorList>
    </citation>
    <scope>NUCLEOTIDE SEQUENCE</scope>
</reference>
<name>A0A8J2JNN4_9HEXA</name>
<proteinExistence type="predicted"/>
<sequence>MSIFKLFLVLALVLNGSNSEPSLAPVKVNTIDLQELLPSLINCFIRIFEMNSTFDYSTLTVPFVMTNVNSYEADGNIPFGKEYSSDEQRELLDSQNIAILKLPTIKCFAGIIVYEKDNLLPGESLYRYIDFKPLQDILANEYSLWYFWKNNKKVEHVKKLRVSPRLYFVCTNSVVEKLTGELNVDFLILENLRSHDDTLTYFRIVYHTSHVTPVEVRKHANELYYINFKCDCSGLYEFKCPYLKDRPVYDSLSSCYKNLIKGGKHLFAWSTDDIGNQGVIYCKSNPIIQRESFGIMKATGIFLREDYNQTLKEEICSLRSIYSNPKAEEPLNLFIATSRSKSPEGNQFYMVG</sequence>
<keyword evidence="3" id="KW-1185">Reference proteome</keyword>
<dbReference type="Proteomes" id="UP000708208">
    <property type="component" value="Unassembled WGS sequence"/>
</dbReference>
<dbReference type="AlphaFoldDB" id="A0A8J2JNN4"/>
<accession>A0A8J2JNN4</accession>
<gene>
    <name evidence="2" type="ORF">AFUS01_LOCUS12238</name>
</gene>
<evidence type="ECO:0000313" key="2">
    <source>
        <dbReference type="EMBL" id="CAG7723134.1"/>
    </source>
</evidence>
<organism evidence="2 3">
    <name type="scientific">Allacma fusca</name>
    <dbReference type="NCBI Taxonomy" id="39272"/>
    <lineage>
        <taxon>Eukaryota</taxon>
        <taxon>Metazoa</taxon>
        <taxon>Ecdysozoa</taxon>
        <taxon>Arthropoda</taxon>
        <taxon>Hexapoda</taxon>
        <taxon>Collembola</taxon>
        <taxon>Symphypleona</taxon>
        <taxon>Sminthuridae</taxon>
        <taxon>Allacma</taxon>
    </lineage>
</organism>
<feature type="chain" id="PRO_5035197214" evidence="1">
    <location>
        <begin position="20"/>
        <end position="352"/>
    </location>
</feature>
<keyword evidence="1" id="KW-0732">Signal</keyword>
<protein>
    <submittedName>
        <fullName evidence="2">Uncharacterized protein</fullName>
    </submittedName>
</protein>
<evidence type="ECO:0000313" key="3">
    <source>
        <dbReference type="Proteomes" id="UP000708208"/>
    </source>
</evidence>
<comment type="caution">
    <text evidence="2">The sequence shown here is derived from an EMBL/GenBank/DDBJ whole genome shotgun (WGS) entry which is preliminary data.</text>
</comment>
<feature type="non-terminal residue" evidence="2">
    <location>
        <position position="352"/>
    </location>
</feature>
<feature type="signal peptide" evidence="1">
    <location>
        <begin position="1"/>
        <end position="19"/>
    </location>
</feature>
<evidence type="ECO:0000256" key="1">
    <source>
        <dbReference type="SAM" id="SignalP"/>
    </source>
</evidence>